<dbReference type="EMBL" id="FLQV01001980">
    <property type="protein sequence ID" value="SBT00547.1"/>
    <property type="molecule type" value="Genomic_DNA"/>
</dbReference>
<name>A0A1A8X5L5_PLAOA</name>
<dbReference type="InterPro" id="IPR008780">
    <property type="entry name" value="Plasmodium_Vir"/>
</dbReference>
<sequence length="338" mass="39891">MGCDTELYRKNYEFFNSIDEYIKYDELAEKNGDNNIHGMDYSFINIFNEQKFVDLKKLCNRFVYLVDALRKRNEGSTFNADYDFDYLNYWLNARIHEIDDEGTCKKLFFQNLRSRSNEILIYSDLSSGMYDIQENELKDMNILYKLHKDFKELNEKINESTPKEEEYMIYAKNCVQDYQKLKNKCTEVGAKFCKILTNFKDKYEEIDLCKHTFEGKMRKKLPSLESDPNKEAEVCKALVIDKDVPSPQDRSVYSESDEGSFDIDTQSITIGSVATVGMSIIFVMLYKFTSIGQFLRSQMNKNERVWENLDEEMNPFSHSSEYEHFNSENKMYGIAYNS</sequence>
<evidence type="ECO:0000313" key="2">
    <source>
        <dbReference type="EMBL" id="SBT00547.1"/>
    </source>
</evidence>
<keyword evidence="1" id="KW-0812">Transmembrane</keyword>
<accession>A0A1A8X5L5</accession>
<feature type="transmembrane region" description="Helical" evidence="1">
    <location>
        <begin position="268"/>
        <end position="289"/>
    </location>
</feature>
<reference evidence="3" key="1">
    <citation type="submission" date="2016-05" db="EMBL/GenBank/DDBJ databases">
        <authorList>
            <person name="Naeem Raeece"/>
        </authorList>
    </citation>
    <scope>NUCLEOTIDE SEQUENCE [LARGE SCALE GENOMIC DNA]</scope>
</reference>
<protein>
    <submittedName>
        <fullName evidence="2">PIR Superfamily Protein</fullName>
    </submittedName>
</protein>
<evidence type="ECO:0000256" key="1">
    <source>
        <dbReference type="SAM" id="Phobius"/>
    </source>
</evidence>
<dbReference type="Pfam" id="PF05795">
    <property type="entry name" value="Plasmodium_Vir"/>
    <property type="match status" value="1"/>
</dbReference>
<dbReference type="Proteomes" id="UP000078546">
    <property type="component" value="Unassembled WGS sequence"/>
</dbReference>
<keyword evidence="1" id="KW-1133">Transmembrane helix</keyword>
<proteinExistence type="predicted"/>
<organism evidence="2 3">
    <name type="scientific">Plasmodium ovale curtisi</name>
    <dbReference type="NCBI Taxonomy" id="864141"/>
    <lineage>
        <taxon>Eukaryota</taxon>
        <taxon>Sar</taxon>
        <taxon>Alveolata</taxon>
        <taxon>Apicomplexa</taxon>
        <taxon>Aconoidasida</taxon>
        <taxon>Haemosporida</taxon>
        <taxon>Plasmodiidae</taxon>
        <taxon>Plasmodium</taxon>
        <taxon>Plasmodium (Plasmodium)</taxon>
    </lineage>
</organism>
<keyword evidence="1" id="KW-0472">Membrane</keyword>
<dbReference type="AlphaFoldDB" id="A0A1A8X5L5"/>
<evidence type="ECO:0000313" key="3">
    <source>
        <dbReference type="Proteomes" id="UP000078546"/>
    </source>
</evidence>
<gene>
    <name evidence="2" type="ORF">POVCU1_060750</name>
</gene>